<dbReference type="Proteomes" id="UP000030701">
    <property type="component" value="Unassembled WGS sequence"/>
</dbReference>
<evidence type="ECO:0000313" key="2">
    <source>
        <dbReference type="EMBL" id="EXM13411.1"/>
    </source>
</evidence>
<protein>
    <submittedName>
        <fullName evidence="2">Uncharacterized protein</fullName>
    </submittedName>
</protein>
<gene>
    <name evidence="2" type="ORF">FOTG_18138</name>
</gene>
<name>X0KXK6_FUSOX</name>
<reference evidence="2" key="2">
    <citation type="submission" date="2014-03" db="EMBL/GenBank/DDBJ databases">
        <title>The Genome Annotation of Fusarium oxysporum Cotton.</title>
        <authorList>
            <consortium name="The Broad Institute Genomics Platform"/>
            <person name="Ma L.-J."/>
            <person name="Corby-Kistler H."/>
            <person name="Broz K."/>
            <person name="Gale L.R."/>
            <person name="Jonkers W."/>
            <person name="O'Donnell K."/>
            <person name="Ploetz R."/>
            <person name="Steinberg C."/>
            <person name="Schwartz D.C."/>
            <person name="VanEtten H."/>
            <person name="Zhou S."/>
            <person name="Young S.K."/>
            <person name="Zeng Q."/>
            <person name="Gargeya S."/>
            <person name="Fitzgerald M."/>
            <person name="Abouelleil A."/>
            <person name="Alvarado L."/>
            <person name="Chapman S.B."/>
            <person name="Gainer-Dewar J."/>
            <person name="Goldberg J."/>
            <person name="Griggs A."/>
            <person name="Gujja S."/>
            <person name="Hansen M."/>
            <person name="Howarth C."/>
            <person name="Imamovic A."/>
            <person name="Ireland A."/>
            <person name="Larimer J."/>
            <person name="McCowan C."/>
            <person name="Murphy C."/>
            <person name="Pearson M."/>
            <person name="Poon T.W."/>
            <person name="Priest M."/>
            <person name="Roberts A."/>
            <person name="Saif S."/>
            <person name="Shea T."/>
            <person name="Sykes S."/>
            <person name="Wortman J."/>
            <person name="Nusbaum C."/>
            <person name="Birren B."/>
        </authorList>
    </citation>
    <scope>NUCLEOTIDE SEQUENCE</scope>
    <source>
        <strain evidence="2">25433</strain>
    </source>
</reference>
<feature type="region of interest" description="Disordered" evidence="1">
    <location>
        <begin position="19"/>
        <end position="58"/>
    </location>
</feature>
<proteinExistence type="predicted"/>
<dbReference type="AlphaFoldDB" id="X0KXK6"/>
<reference evidence="2" key="1">
    <citation type="submission" date="2011-11" db="EMBL/GenBank/DDBJ databases">
        <title>The Genome Sequence of Fusarium oxysporum Cotton.</title>
        <authorList>
            <consortium name="The Broad Institute Genome Sequencing Platform"/>
            <person name="Ma L.-J."/>
            <person name="Gale L.R."/>
            <person name="Schwartz D.C."/>
            <person name="Zhou S."/>
            <person name="Corby-Kistler H."/>
            <person name="Young S.K."/>
            <person name="Zeng Q."/>
            <person name="Gargeya S."/>
            <person name="Fitzgerald M."/>
            <person name="Haas B."/>
            <person name="Abouelleil A."/>
            <person name="Alvarado L."/>
            <person name="Arachchi H.M."/>
            <person name="Berlin A."/>
            <person name="Brown A."/>
            <person name="Chapman S.B."/>
            <person name="Chen Z."/>
            <person name="Dunbar C."/>
            <person name="Freedman E."/>
            <person name="Gearin G."/>
            <person name="Goldberg J."/>
            <person name="Griggs A."/>
            <person name="Gujja S."/>
            <person name="Heiman D."/>
            <person name="Howarth C."/>
            <person name="Larson L."/>
            <person name="Lui A."/>
            <person name="MacDonald P.J.P."/>
            <person name="Montmayeur A."/>
            <person name="Murphy C."/>
            <person name="Neiman D."/>
            <person name="Pearson M."/>
            <person name="Priest M."/>
            <person name="Roberts A."/>
            <person name="Saif S."/>
            <person name="Shea T."/>
            <person name="Shenoy N."/>
            <person name="Sisk P."/>
            <person name="Stolte C."/>
            <person name="Sykes S."/>
            <person name="Wortman J."/>
            <person name="Nusbaum C."/>
            <person name="Birren B."/>
        </authorList>
    </citation>
    <scope>NUCLEOTIDE SEQUENCE [LARGE SCALE GENOMIC DNA]</scope>
    <source>
        <strain evidence="2">25433</strain>
    </source>
</reference>
<organism evidence="2">
    <name type="scientific">Fusarium oxysporum f. sp. vasinfectum 25433</name>
    <dbReference type="NCBI Taxonomy" id="1089449"/>
    <lineage>
        <taxon>Eukaryota</taxon>
        <taxon>Fungi</taxon>
        <taxon>Dikarya</taxon>
        <taxon>Ascomycota</taxon>
        <taxon>Pezizomycotina</taxon>
        <taxon>Sordariomycetes</taxon>
        <taxon>Hypocreomycetidae</taxon>
        <taxon>Hypocreales</taxon>
        <taxon>Nectriaceae</taxon>
        <taxon>Fusarium</taxon>
        <taxon>Fusarium oxysporum species complex</taxon>
    </lineage>
</organism>
<feature type="non-terminal residue" evidence="2">
    <location>
        <position position="72"/>
    </location>
</feature>
<accession>X0KXK6</accession>
<dbReference type="HOGENOM" id="CLU_2729116_0_0_1"/>
<sequence length="72" mass="7670">MPGIFYLYHDLPVTPINPGSATISAPEKDHPTVPSVAALPNPNPTPNRRPSQSSLPSATLKVLQEAKEMGSH</sequence>
<dbReference type="EMBL" id="KK035287">
    <property type="protein sequence ID" value="EXM13411.1"/>
    <property type="molecule type" value="Genomic_DNA"/>
</dbReference>
<evidence type="ECO:0000256" key="1">
    <source>
        <dbReference type="SAM" id="MobiDB-lite"/>
    </source>
</evidence>